<dbReference type="InterPro" id="IPR036873">
    <property type="entry name" value="Rhodanese-like_dom_sf"/>
</dbReference>
<evidence type="ECO:0000259" key="3">
    <source>
        <dbReference type="PROSITE" id="PS50206"/>
    </source>
</evidence>
<dbReference type="InterPro" id="IPR051126">
    <property type="entry name" value="Thiosulfate_sulfurtransferase"/>
</dbReference>
<name>A0ABQ5LTW7_9RHOB</name>
<dbReference type="SUPFAM" id="SSF52821">
    <property type="entry name" value="Rhodanese/Cell cycle control phosphatase"/>
    <property type="match status" value="2"/>
</dbReference>
<evidence type="ECO:0000256" key="2">
    <source>
        <dbReference type="SAM" id="SignalP"/>
    </source>
</evidence>
<evidence type="ECO:0000256" key="1">
    <source>
        <dbReference type="ARBA" id="ARBA00022737"/>
    </source>
</evidence>
<dbReference type="PANTHER" id="PTHR43855">
    <property type="entry name" value="THIOSULFATE SULFURTRANSFERASE"/>
    <property type="match status" value="1"/>
</dbReference>
<keyword evidence="2" id="KW-0732">Signal</keyword>
<evidence type="ECO:0000313" key="5">
    <source>
        <dbReference type="Proteomes" id="UP001144205"/>
    </source>
</evidence>
<dbReference type="Proteomes" id="UP001144205">
    <property type="component" value="Unassembled WGS sequence"/>
</dbReference>
<dbReference type="EMBL" id="BROH01000006">
    <property type="protein sequence ID" value="GKY88425.1"/>
    <property type="molecule type" value="Genomic_DNA"/>
</dbReference>
<dbReference type="InterPro" id="IPR001763">
    <property type="entry name" value="Rhodanese-like_dom"/>
</dbReference>
<keyword evidence="5" id="KW-1185">Reference proteome</keyword>
<gene>
    <name evidence="4" type="primary">thtR</name>
    <name evidence="4" type="ORF">STA1M1_22940</name>
</gene>
<dbReference type="Pfam" id="PF00581">
    <property type="entry name" value="Rhodanese"/>
    <property type="match status" value="2"/>
</dbReference>
<feature type="domain" description="Rhodanese" evidence="3">
    <location>
        <begin position="45"/>
        <end position="160"/>
    </location>
</feature>
<dbReference type="Gene3D" id="3.40.250.10">
    <property type="entry name" value="Rhodanese-like domain"/>
    <property type="match status" value="2"/>
</dbReference>
<dbReference type="CDD" id="cd01448">
    <property type="entry name" value="TST_Repeat_1"/>
    <property type="match status" value="1"/>
</dbReference>
<feature type="chain" id="PRO_5047519174" evidence="2">
    <location>
        <begin position="31"/>
        <end position="316"/>
    </location>
</feature>
<dbReference type="PANTHER" id="PTHR43855:SF1">
    <property type="entry name" value="THIOSULFATE SULFURTRANSFERASE"/>
    <property type="match status" value="1"/>
</dbReference>
<dbReference type="SMART" id="SM00450">
    <property type="entry name" value="RHOD"/>
    <property type="match status" value="2"/>
</dbReference>
<dbReference type="PROSITE" id="PS50206">
    <property type="entry name" value="RHODANESE_3"/>
    <property type="match status" value="2"/>
</dbReference>
<protein>
    <submittedName>
        <fullName evidence="4">Sulfurtransferase</fullName>
    </submittedName>
</protein>
<dbReference type="RefSeq" id="WP_281842465.1">
    <property type="nucleotide sequence ID" value="NZ_BROH01000006.1"/>
</dbReference>
<feature type="signal peptide" evidence="2">
    <location>
        <begin position="1"/>
        <end position="30"/>
    </location>
</feature>
<proteinExistence type="predicted"/>
<organism evidence="4 5">
    <name type="scientific">Sinisalibacter aestuarii</name>
    <dbReference type="NCBI Taxonomy" id="2949426"/>
    <lineage>
        <taxon>Bacteria</taxon>
        <taxon>Pseudomonadati</taxon>
        <taxon>Pseudomonadota</taxon>
        <taxon>Alphaproteobacteria</taxon>
        <taxon>Rhodobacterales</taxon>
        <taxon>Roseobacteraceae</taxon>
        <taxon>Sinisalibacter</taxon>
    </lineage>
</organism>
<accession>A0ABQ5LTW7</accession>
<feature type="domain" description="Rhodanese" evidence="3">
    <location>
        <begin position="196"/>
        <end position="311"/>
    </location>
</feature>
<evidence type="ECO:0000313" key="4">
    <source>
        <dbReference type="EMBL" id="GKY88425.1"/>
    </source>
</evidence>
<keyword evidence="1" id="KW-0677">Repeat</keyword>
<comment type="caution">
    <text evidence="4">The sequence shown here is derived from an EMBL/GenBank/DDBJ whole genome shotgun (WGS) entry which is preliminary data.</text>
</comment>
<sequence>MKQAQHMIRGVFAALAMMAVTAFAALPAMAADPLVDVAWVKANTGADGVVFLDTRGSTDYLRGHIPGAVNTDYGKSGWREARGGVPGLFPADTATLAAHIGGLGIGNDTHVVIVPAGSDSSEMGTATRIYWSFKVMGHDNVSILNGGMGAYLAEVDGDKNPVNPLEKGATEAAAQTFTVALREEMLLDEADVQAAIDGGALAVDNRTADQYLGVNRHGASKASGTIPTAVNLPQSWMTENGGGSFRDGATLARLYEAAGVPTEGAQVSFCNTGHWASIGWFVSSELLGNADAQMYDGSMTAWTAAGMPVEQQVAAQ</sequence>
<reference evidence="4" key="1">
    <citation type="journal article" date="2023" name="Int. J. Syst. Evol. Microbiol.">
        <title>Sinisalibacter aestuarii sp. nov., isolated from estuarine sediment of the Arakawa River.</title>
        <authorList>
            <person name="Arafat S.T."/>
            <person name="Hirano S."/>
            <person name="Sato A."/>
            <person name="Takeuchi K."/>
            <person name="Yasuda T."/>
            <person name="Terahara T."/>
            <person name="Hamada M."/>
            <person name="Kobayashi T."/>
        </authorList>
    </citation>
    <scope>NUCLEOTIDE SEQUENCE</scope>
    <source>
        <strain evidence="4">B-399</strain>
    </source>
</reference>